<sequence length="138" mass="15187">VIIGSAFKQIGVTLNISALDPGTLFQRRTDKSIPLQIASGQMWVNDIEYLLATSLTPGGFLNYAGYDNPRVQGIFVELNTLADTSARSVLFEELQGILAADVPWLVLAQPDFDLPVSSRVSNWVQPVDGLFRLQYLSM</sequence>
<proteinExistence type="predicted"/>
<name>A0A382XK08_9ZZZZ</name>
<dbReference type="SUPFAM" id="SSF53850">
    <property type="entry name" value="Periplasmic binding protein-like II"/>
    <property type="match status" value="1"/>
</dbReference>
<accession>A0A382XK08</accession>
<dbReference type="AlphaFoldDB" id="A0A382XK08"/>
<dbReference type="EMBL" id="UINC01167898">
    <property type="protein sequence ID" value="SVD70648.1"/>
    <property type="molecule type" value="Genomic_DNA"/>
</dbReference>
<protein>
    <recommendedName>
        <fullName evidence="2">Solute-binding protein family 5 domain-containing protein</fullName>
    </recommendedName>
</protein>
<reference evidence="1" key="1">
    <citation type="submission" date="2018-05" db="EMBL/GenBank/DDBJ databases">
        <authorList>
            <person name="Lanie J.A."/>
            <person name="Ng W.-L."/>
            <person name="Kazmierczak K.M."/>
            <person name="Andrzejewski T.M."/>
            <person name="Davidsen T.M."/>
            <person name="Wayne K.J."/>
            <person name="Tettelin H."/>
            <person name="Glass J.I."/>
            <person name="Rusch D."/>
            <person name="Podicherti R."/>
            <person name="Tsui H.-C.T."/>
            <person name="Winkler M.E."/>
        </authorList>
    </citation>
    <scope>NUCLEOTIDE SEQUENCE</scope>
</reference>
<organism evidence="1">
    <name type="scientific">marine metagenome</name>
    <dbReference type="NCBI Taxonomy" id="408172"/>
    <lineage>
        <taxon>unclassified sequences</taxon>
        <taxon>metagenomes</taxon>
        <taxon>ecological metagenomes</taxon>
    </lineage>
</organism>
<dbReference type="Gene3D" id="3.40.190.10">
    <property type="entry name" value="Periplasmic binding protein-like II"/>
    <property type="match status" value="1"/>
</dbReference>
<evidence type="ECO:0008006" key="2">
    <source>
        <dbReference type="Google" id="ProtNLM"/>
    </source>
</evidence>
<evidence type="ECO:0000313" key="1">
    <source>
        <dbReference type="EMBL" id="SVD70648.1"/>
    </source>
</evidence>
<dbReference type="Gene3D" id="3.10.105.10">
    <property type="entry name" value="Dipeptide-binding Protein, Domain 3"/>
    <property type="match status" value="1"/>
</dbReference>
<feature type="non-terminal residue" evidence="1">
    <location>
        <position position="1"/>
    </location>
</feature>
<gene>
    <name evidence="1" type="ORF">METZ01_LOCUS423502</name>
</gene>